<evidence type="ECO:0000259" key="4">
    <source>
        <dbReference type="PROSITE" id="PS50042"/>
    </source>
</evidence>
<organism evidence="6 7">
    <name type="scientific">Thioclava arctica</name>
    <dbReference type="NCBI Taxonomy" id="3238301"/>
    <lineage>
        <taxon>Bacteria</taxon>
        <taxon>Pseudomonadati</taxon>
        <taxon>Pseudomonadota</taxon>
        <taxon>Alphaproteobacteria</taxon>
        <taxon>Rhodobacterales</taxon>
        <taxon>Paracoccaceae</taxon>
        <taxon>Thioclava</taxon>
    </lineage>
</organism>
<keyword evidence="7" id="KW-1185">Reference proteome</keyword>
<dbReference type="InterPro" id="IPR018490">
    <property type="entry name" value="cNMP-bd_dom_sf"/>
</dbReference>
<dbReference type="CDD" id="cd00038">
    <property type="entry name" value="CAP_ED"/>
    <property type="match status" value="1"/>
</dbReference>
<accession>A0ABV3TJM4</accession>
<dbReference type="SMART" id="SM00100">
    <property type="entry name" value="cNMP"/>
    <property type="match status" value="1"/>
</dbReference>
<protein>
    <submittedName>
        <fullName evidence="6">Crp/Fnr family transcriptional regulator</fullName>
    </submittedName>
</protein>
<keyword evidence="3" id="KW-0804">Transcription</keyword>
<dbReference type="InterPro" id="IPR000595">
    <property type="entry name" value="cNMP-bd_dom"/>
</dbReference>
<proteinExistence type="predicted"/>
<dbReference type="SUPFAM" id="SSF46785">
    <property type="entry name" value="Winged helix' DNA-binding domain"/>
    <property type="match status" value="1"/>
</dbReference>
<dbReference type="PRINTS" id="PR00034">
    <property type="entry name" value="HTHCRP"/>
</dbReference>
<dbReference type="SMART" id="SM00419">
    <property type="entry name" value="HTH_CRP"/>
    <property type="match status" value="1"/>
</dbReference>
<dbReference type="PROSITE" id="PS51063">
    <property type="entry name" value="HTH_CRP_2"/>
    <property type="match status" value="1"/>
</dbReference>
<dbReference type="SUPFAM" id="SSF51206">
    <property type="entry name" value="cAMP-binding domain-like"/>
    <property type="match status" value="1"/>
</dbReference>
<reference evidence="6 7" key="1">
    <citation type="journal article" date="2011" name="Int. J. Syst. Evol. Microbiol.">
        <title>Zhongshania antarctica gen. nov., sp. nov. and Zhongshania guokunii sp. nov., gammaproteobacteria respectively isolated from coastal attached (fast) ice and surface seawater of the Antarctic.</title>
        <authorList>
            <person name="Li H.J."/>
            <person name="Zhang X.Y."/>
            <person name="Chen C.X."/>
            <person name="Zhang Y.J."/>
            <person name="Gao Z.M."/>
            <person name="Yu Y."/>
            <person name="Chen X.L."/>
            <person name="Chen B."/>
            <person name="Zhang Y.Z."/>
        </authorList>
    </citation>
    <scope>NUCLEOTIDE SEQUENCE [LARGE SCALE GENOMIC DNA]</scope>
    <source>
        <strain evidence="6 7">15-R06ZXC-3</strain>
    </source>
</reference>
<dbReference type="InterPro" id="IPR050397">
    <property type="entry name" value="Env_Response_Regulators"/>
</dbReference>
<evidence type="ECO:0000256" key="1">
    <source>
        <dbReference type="ARBA" id="ARBA00023015"/>
    </source>
</evidence>
<gene>
    <name evidence="6" type="ORF">AB4874_08640</name>
</gene>
<dbReference type="InterPro" id="IPR014710">
    <property type="entry name" value="RmlC-like_jellyroll"/>
</dbReference>
<dbReference type="PANTHER" id="PTHR24567:SF28">
    <property type="entry name" value="LISTERIOLYSIN REGULATORY PROTEIN"/>
    <property type="match status" value="1"/>
</dbReference>
<dbReference type="InterPro" id="IPR036390">
    <property type="entry name" value="WH_DNA-bd_sf"/>
</dbReference>
<name>A0ABV3TJM4_9RHOB</name>
<evidence type="ECO:0000313" key="7">
    <source>
        <dbReference type="Proteomes" id="UP001557465"/>
    </source>
</evidence>
<evidence type="ECO:0000259" key="5">
    <source>
        <dbReference type="PROSITE" id="PS51063"/>
    </source>
</evidence>
<dbReference type="PANTHER" id="PTHR24567">
    <property type="entry name" value="CRP FAMILY TRANSCRIPTIONAL REGULATORY PROTEIN"/>
    <property type="match status" value="1"/>
</dbReference>
<evidence type="ECO:0000256" key="3">
    <source>
        <dbReference type="ARBA" id="ARBA00023163"/>
    </source>
</evidence>
<dbReference type="Gene3D" id="1.10.10.10">
    <property type="entry name" value="Winged helix-like DNA-binding domain superfamily/Winged helix DNA-binding domain"/>
    <property type="match status" value="1"/>
</dbReference>
<feature type="domain" description="Cyclic nucleotide-binding" evidence="4">
    <location>
        <begin position="24"/>
        <end position="141"/>
    </location>
</feature>
<dbReference type="EMBL" id="JBFRYC010000004">
    <property type="protein sequence ID" value="MEX1661717.1"/>
    <property type="molecule type" value="Genomic_DNA"/>
</dbReference>
<feature type="domain" description="HTH crp-type" evidence="5">
    <location>
        <begin position="155"/>
        <end position="235"/>
    </location>
</feature>
<dbReference type="RefSeq" id="WP_295537015.1">
    <property type="nucleotide sequence ID" value="NZ_JBFRYC010000004.1"/>
</dbReference>
<dbReference type="InterPro" id="IPR012318">
    <property type="entry name" value="HTH_CRP"/>
</dbReference>
<comment type="caution">
    <text evidence="6">The sequence shown here is derived from an EMBL/GenBank/DDBJ whole genome shotgun (WGS) entry which is preliminary data.</text>
</comment>
<dbReference type="InterPro" id="IPR036388">
    <property type="entry name" value="WH-like_DNA-bd_sf"/>
</dbReference>
<dbReference type="Pfam" id="PF00027">
    <property type="entry name" value="cNMP_binding"/>
    <property type="match status" value="1"/>
</dbReference>
<dbReference type="Pfam" id="PF13545">
    <property type="entry name" value="HTH_Crp_2"/>
    <property type="match status" value="1"/>
</dbReference>
<dbReference type="PROSITE" id="PS50042">
    <property type="entry name" value="CNMP_BINDING_3"/>
    <property type="match status" value="1"/>
</dbReference>
<sequence length="257" mass="28681">MPNNLKPSHLSEIESLAHGRIETLLHALPETARAALSSAARITQIDSGTCILAEGDHANALSYLLDGALAMEKTLADGRRHIIGVLVPTDMFGRLFDGGSVYDIVALTECRILSFERSYFEAILTEFPELERIFLVSVLDELDSAREWVLLMSARKVSERLASFLLILLRRNLRTTLPKEQCQKHTIVRIPIRRRDLAHHLGTTTETISRVLTEWERDGVILRKEANEIEVLDPAALVRISGAEDLDTTDPGQPLAK</sequence>
<keyword evidence="2" id="KW-0238">DNA-binding</keyword>
<dbReference type="Gene3D" id="2.60.120.10">
    <property type="entry name" value="Jelly Rolls"/>
    <property type="match status" value="1"/>
</dbReference>
<keyword evidence="1" id="KW-0805">Transcription regulation</keyword>
<evidence type="ECO:0000313" key="6">
    <source>
        <dbReference type="EMBL" id="MEX1661717.1"/>
    </source>
</evidence>
<evidence type="ECO:0000256" key="2">
    <source>
        <dbReference type="ARBA" id="ARBA00023125"/>
    </source>
</evidence>
<dbReference type="Proteomes" id="UP001557465">
    <property type="component" value="Unassembled WGS sequence"/>
</dbReference>